<dbReference type="Gene3D" id="3.40.50.720">
    <property type="entry name" value="NAD(P)-binding Rossmann-like Domain"/>
    <property type="match status" value="1"/>
</dbReference>
<dbReference type="PANTHER" id="PTHR48075">
    <property type="entry name" value="3-HYDROXYACYL-COA DEHYDROGENASE FAMILY PROTEIN"/>
    <property type="match status" value="1"/>
</dbReference>
<accession>A0A380H0B6</accession>
<reference evidence="3 4" key="1">
    <citation type="submission" date="2018-06" db="EMBL/GenBank/DDBJ databases">
        <authorList>
            <consortium name="Pathogen Informatics"/>
            <person name="Doyle S."/>
        </authorList>
    </citation>
    <scope>NUCLEOTIDE SEQUENCE [LARGE SCALE GENOMIC DNA]</scope>
    <source>
        <strain evidence="3 4">NCTC11807</strain>
    </source>
</reference>
<dbReference type="GO" id="GO:0006631">
    <property type="term" value="P:fatty acid metabolic process"/>
    <property type="evidence" value="ECO:0007669"/>
    <property type="project" value="InterPro"/>
</dbReference>
<feature type="domain" description="3-hydroxyacyl-CoA dehydrogenase NAD binding" evidence="2">
    <location>
        <begin position="2"/>
        <end position="158"/>
    </location>
</feature>
<evidence type="ECO:0000256" key="1">
    <source>
        <dbReference type="ARBA" id="ARBA00009463"/>
    </source>
</evidence>
<dbReference type="InterPro" id="IPR036291">
    <property type="entry name" value="NAD(P)-bd_dom_sf"/>
</dbReference>
<dbReference type="EMBL" id="UHDZ01000001">
    <property type="protein sequence ID" value="SUM67411.1"/>
    <property type="molecule type" value="Genomic_DNA"/>
</dbReference>
<dbReference type="AlphaFoldDB" id="A0A380H0B6"/>
<evidence type="ECO:0000313" key="4">
    <source>
        <dbReference type="Proteomes" id="UP000255425"/>
    </source>
</evidence>
<sequence>MLAHGHEVVATDPSEGAYERMLTQVKQNWPYAEEMGLSDQASIDNLTFTPYLEGAVKDADHIQENVPKVEEIKDKVLRDIDFYAKPDVTIGSSTSGIKPSELQAHLSHPERLIVAHPFHPVYILPLVEIVPGEQTTKETTFKAEQIYENIGMDVLHVRHEIEGHIADRLMEALWREALHIVNDGIATLKKSIKPSHMRQVYAMPNMDFYDFSFSWR</sequence>
<evidence type="ECO:0000259" key="2">
    <source>
        <dbReference type="Pfam" id="PF02737"/>
    </source>
</evidence>
<comment type="similarity">
    <text evidence="1">Belongs to the 3-hydroxyacyl-CoA dehydrogenase family.</text>
</comment>
<keyword evidence="4" id="KW-1185">Reference proteome</keyword>
<dbReference type="PANTHER" id="PTHR48075:SF5">
    <property type="entry name" value="3-HYDROXYBUTYRYL-COA DEHYDROGENASE"/>
    <property type="match status" value="1"/>
</dbReference>
<dbReference type="GO" id="GO:0016491">
    <property type="term" value="F:oxidoreductase activity"/>
    <property type="evidence" value="ECO:0007669"/>
    <property type="project" value="TreeGrafter"/>
</dbReference>
<protein>
    <submittedName>
        <fullName evidence="3">3-hydroxyacyl-CoA dehydrogenase</fullName>
    </submittedName>
</protein>
<dbReference type="Proteomes" id="UP000255425">
    <property type="component" value="Unassembled WGS sequence"/>
</dbReference>
<dbReference type="SUPFAM" id="SSF51735">
    <property type="entry name" value="NAD(P)-binding Rossmann-fold domains"/>
    <property type="match status" value="1"/>
</dbReference>
<organism evidence="3 4">
    <name type="scientific">Staphylococcus saccharolyticus</name>
    <dbReference type="NCBI Taxonomy" id="33028"/>
    <lineage>
        <taxon>Bacteria</taxon>
        <taxon>Bacillati</taxon>
        <taxon>Bacillota</taxon>
        <taxon>Bacilli</taxon>
        <taxon>Bacillales</taxon>
        <taxon>Staphylococcaceae</taxon>
        <taxon>Staphylococcus</taxon>
    </lineage>
</organism>
<evidence type="ECO:0000313" key="3">
    <source>
        <dbReference type="EMBL" id="SUM67411.1"/>
    </source>
</evidence>
<proteinExistence type="inferred from homology"/>
<dbReference type="GO" id="GO:0070403">
    <property type="term" value="F:NAD+ binding"/>
    <property type="evidence" value="ECO:0007669"/>
    <property type="project" value="InterPro"/>
</dbReference>
<dbReference type="InterPro" id="IPR006176">
    <property type="entry name" value="3-OHacyl-CoA_DH_NAD-bd"/>
</dbReference>
<gene>
    <name evidence="3" type="primary">fadB</name>
    <name evidence="3" type="ORF">NCTC11807_00188</name>
</gene>
<name>A0A380H0B6_9STAP</name>
<dbReference type="Pfam" id="PF02737">
    <property type="entry name" value="3HCDH_N"/>
    <property type="match status" value="1"/>
</dbReference>